<evidence type="ECO:0000313" key="2">
    <source>
        <dbReference type="EMBL" id="OPJ60354.1"/>
    </source>
</evidence>
<reference evidence="2 4" key="1">
    <citation type="submission" date="2017-03" db="EMBL/GenBank/DDBJ databases">
        <title>Genome sequence of Clostridium chromiireducens DSM 23318.</title>
        <authorList>
            <person name="Poehlein A."/>
            <person name="Daniel R."/>
        </authorList>
    </citation>
    <scope>NUCLEOTIDE SEQUENCE [LARGE SCALE GENOMIC DNA]</scope>
    <source>
        <strain evidence="2 4">DSM 23318</strain>
    </source>
</reference>
<dbReference type="EMBL" id="MZGT01000040">
    <property type="protein sequence ID" value="OPJ60354.1"/>
    <property type="molecule type" value="Genomic_DNA"/>
</dbReference>
<gene>
    <name evidence="2" type="ORF">CLCHR_29730</name>
    <name evidence="3" type="ORF">D2A34_17980</name>
    <name evidence="1" type="ORF">GKZ28_27260</name>
</gene>
<dbReference type="OrthoDB" id="1680199at2"/>
<evidence type="ECO:0000313" key="5">
    <source>
        <dbReference type="Proteomes" id="UP000265930"/>
    </source>
</evidence>
<evidence type="ECO:0000313" key="4">
    <source>
        <dbReference type="Proteomes" id="UP000191056"/>
    </source>
</evidence>
<proteinExistence type="predicted"/>
<reference evidence="1" key="3">
    <citation type="submission" date="2019-12" db="EMBL/GenBank/DDBJ databases">
        <title>Microbes associate with the intestines of laboratory mice.</title>
        <authorList>
            <person name="Navarre W."/>
            <person name="Wong E."/>
        </authorList>
    </citation>
    <scope>NUCLEOTIDE SEQUENCE</scope>
    <source>
        <strain evidence="1">NM79_F5</strain>
    </source>
</reference>
<dbReference type="RefSeq" id="WP_079440599.1">
    <property type="nucleotide sequence ID" value="NZ_JBLZIA010000002.1"/>
</dbReference>
<keyword evidence="4" id="KW-1185">Reference proteome</keyword>
<organism evidence="2 4">
    <name type="scientific">Clostridium chromiireducens</name>
    <dbReference type="NCBI Taxonomy" id="225345"/>
    <lineage>
        <taxon>Bacteria</taxon>
        <taxon>Bacillati</taxon>
        <taxon>Bacillota</taxon>
        <taxon>Clostridia</taxon>
        <taxon>Eubacteriales</taxon>
        <taxon>Clostridiaceae</taxon>
        <taxon>Clostridium</taxon>
    </lineage>
</organism>
<dbReference type="Proteomes" id="UP000191056">
    <property type="component" value="Unassembled WGS sequence"/>
</dbReference>
<dbReference type="EMBL" id="WSRQ01000121">
    <property type="protein sequence ID" value="MVX67329.1"/>
    <property type="molecule type" value="Genomic_DNA"/>
</dbReference>
<sequence>MGLFEIGKPFEDGVSRYPEGVKFDIRDNECNLLLYAEEPTEKERLTIMKDDLKYGYFKEDNVIVMLFRFGNHQWIDIPYSVNMSRKVVGLKEISEVSGYLFNIYIINAKTGIIEEIRTVELDPIFSKKLREDIEEQSKLGLYGFRSKVDEVYRQFSVKALVSMSRVLV</sequence>
<dbReference type="Proteomes" id="UP000656077">
    <property type="component" value="Unassembled WGS sequence"/>
</dbReference>
<name>A0A1V4IKJ8_9CLOT</name>
<accession>A0A1V4IKJ8</accession>
<comment type="caution">
    <text evidence="2">The sequence shown here is derived from an EMBL/GenBank/DDBJ whole genome shotgun (WGS) entry which is preliminary data.</text>
</comment>
<dbReference type="EMBL" id="QXDJ01000004">
    <property type="protein sequence ID" value="RII33616.1"/>
    <property type="molecule type" value="Genomic_DNA"/>
</dbReference>
<protein>
    <submittedName>
        <fullName evidence="2">Uncharacterized protein</fullName>
    </submittedName>
</protein>
<evidence type="ECO:0000313" key="1">
    <source>
        <dbReference type="EMBL" id="MVX67329.1"/>
    </source>
</evidence>
<dbReference type="AlphaFoldDB" id="A0A1V4IKJ8"/>
<reference evidence="3 5" key="2">
    <citation type="submission" date="2018-08" db="EMBL/GenBank/DDBJ databases">
        <title>Genome of Clostridium chromiireducens C1, DSM12136.</title>
        <authorList>
            <person name="Xing M."/>
            <person name="Wei Y."/>
            <person name="Ang E.L."/>
            <person name="Zhao H."/>
            <person name="Zhang Y."/>
        </authorList>
    </citation>
    <scope>NUCLEOTIDE SEQUENCE [LARGE SCALE GENOMIC DNA]</scope>
    <source>
        <strain evidence="3 5">C1</strain>
    </source>
</reference>
<evidence type="ECO:0000313" key="3">
    <source>
        <dbReference type="EMBL" id="RII33616.1"/>
    </source>
</evidence>
<dbReference type="Proteomes" id="UP000265930">
    <property type="component" value="Unassembled WGS sequence"/>
</dbReference>